<dbReference type="RefSeq" id="WP_160588428.1">
    <property type="nucleotide sequence ID" value="NZ_BMHN01000001.1"/>
</dbReference>
<keyword evidence="4 9" id="KW-0812">Transmembrane</keyword>
<evidence type="ECO:0000256" key="6">
    <source>
        <dbReference type="ARBA" id="ARBA00022840"/>
    </source>
</evidence>
<feature type="transmembrane region" description="Helical" evidence="9">
    <location>
        <begin position="72"/>
        <end position="89"/>
    </location>
</feature>
<sequence length="596" mass="66044">MSLQSSNGAPAGVSPSSVDTARFVWRYWMLYRGLFATCVGLIAFMALLDVALPVAAGRLVDLISQEATPRRVWQVMAITVGITTLYFTVRYTMYRVWIVFAANIMRHLVIDAFERVQRFSSEWHANEFAGATVRKISRGMWAYDTYSDTVAHALLTAVLTLIGLTIMLAVQWPLLGLVVGVLIALHLGVGYWLASTVMAPANARHMAADSRIGAVMSDAISCNAVVKSFGAEARENRLFERVVRDWSGKAQFSWVRAENCVMFQVAMQILMMAALLGLSTWYWTQGQATPGDVVLALTTFFVIDSHLRHAAFHIRNAQQAINELEDLVIFQRLPLGVADAPDAEEFEPGRGAIAFRKVRFAYANKPDPIYDDFSLEIRPGERVGLVGRSGSGKSTFVKLLQRLHDLEGGQVMIDGQDVARVTQSSLRQAIALVPQDPALFHRSLAENIAYARPDATREEIMEAARRAHADEFIRDLPQGYDTEVGERGVKLSGGERQRIAIARAFLADAPILVLDEATSSLDSHTESLIQDAIEDLMRGRTTILIAHRLSTLRDVDRILVFDKGRITEQGTHAELLERPQGAFRKLLETQAAGLAF</sequence>
<dbReference type="Proteomes" id="UP000470384">
    <property type="component" value="Unassembled WGS sequence"/>
</dbReference>
<dbReference type="InterPro" id="IPR003439">
    <property type="entry name" value="ABC_transporter-like_ATP-bd"/>
</dbReference>
<protein>
    <submittedName>
        <fullName evidence="12">ATP-binding cassette domain-containing protein</fullName>
    </submittedName>
</protein>
<evidence type="ECO:0000313" key="12">
    <source>
        <dbReference type="EMBL" id="NBG96345.1"/>
    </source>
</evidence>
<gene>
    <name evidence="12" type="ORF">GTQ45_11430</name>
</gene>
<dbReference type="InterPro" id="IPR039421">
    <property type="entry name" value="Type_1_exporter"/>
</dbReference>
<feature type="transmembrane region" description="Helical" evidence="9">
    <location>
        <begin position="174"/>
        <end position="194"/>
    </location>
</feature>
<dbReference type="PROSITE" id="PS50893">
    <property type="entry name" value="ABC_TRANSPORTER_2"/>
    <property type="match status" value="1"/>
</dbReference>
<dbReference type="Pfam" id="PF00664">
    <property type="entry name" value="ABC_membrane"/>
    <property type="match status" value="1"/>
</dbReference>
<comment type="similarity">
    <text evidence="2">Belongs to the ABC transporter superfamily.</text>
</comment>
<feature type="domain" description="ABC transmembrane type-1" evidence="11">
    <location>
        <begin position="41"/>
        <end position="319"/>
    </location>
</feature>
<comment type="caution">
    <text evidence="12">The sequence shown here is derived from an EMBL/GenBank/DDBJ whole genome shotgun (WGS) entry which is preliminary data.</text>
</comment>
<keyword evidence="5" id="KW-0547">Nucleotide-binding</keyword>
<dbReference type="InterPro" id="IPR011527">
    <property type="entry name" value="ABC1_TM_dom"/>
</dbReference>
<evidence type="ECO:0000313" key="13">
    <source>
        <dbReference type="Proteomes" id="UP000470384"/>
    </source>
</evidence>
<dbReference type="EMBL" id="WXYQ01000007">
    <property type="protein sequence ID" value="NBG96345.1"/>
    <property type="molecule type" value="Genomic_DNA"/>
</dbReference>
<organism evidence="12 13">
    <name type="scientific">Pyruvatibacter mobilis</name>
    <dbReference type="NCBI Taxonomy" id="1712261"/>
    <lineage>
        <taxon>Bacteria</taxon>
        <taxon>Pseudomonadati</taxon>
        <taxon>Pseudomonadota</taxon>
        <taxon>Alphaproteobacteria</taxon>
        <taxon>Hyphomicrobiales</taxon>
        <taxon>Parvibaculaceae</taxon>
        <taxon>Pyruvatibacter</taxon>
    </lineage>
</organism>
<dbReference type="InterPro" id="IPR036640">
    <property type="entry name" value="ABC1_TM_sf"/>
</dbReference>
<dbReference type="Gene3D" id="1.20.1560.10">
    <property type="entry name" value="ABC transporter type 1, transmembrane domain"/>
    <property type="match status" value="1"/>
</dbReference>
<dbReference type="SMART" id="SM00382">
    <property type="entry name" value="AAA"/>
    <property type="match status" value="1"/>
</dbReference>
<evidence type="ECO:0000256" key="2">
    <source>
        <dbReference type="ARBA" id="ARBA00005417"/>
    </source>
</evidence>
<feature type="transmembrane region" description="Helical" evidence="9">
    <location>
        <begin position="34"/>
        <end position="60"/>
    </location>
</feature>
<evidence type="ECO:0000256" key="8">
    <source>
        <dbReference type="ARBA" id="ARBA00023136"/>
    </source>
</evidence>
<dbReference type="InterPro" id="IPR017871">
    <property type="entry name" value="ABC_transporter-like_CS"/>
</dbReference>
<dbReference type="Pfam" id="PF00005">
    <property type="entry name" value="ABC_tran"/>
    <property type="match status" value="1"/>
</dbReference>
<name>A0A845QCG6_9HYPH</name>
<dbReference type="InterPro" id="IPR003593">
    <property type="entry name" value="AAA+_ATPase"/>
</dbReference>
<keyword evidence="3" id="KW-0813">Transport</keyword>
<evidence type="ECO:0000256" key="7">
    <source>
        <dbReference type="ARBA" id="ARBA00022989"/>
    </source>
</evidence>
<evidence type="ECO:0000256" key="4">
    <source>
        <dbReference type="ARBA" id="ARBA00022692"/>
    </source>
</evidence>
<dbReference type="InterPro" id="IPR027417">
    <property type="entry name" value="P-loop_NTPase"/>
</dbReference>
<evidence type="ECO:0000256" key="5">
    <source>
        <dbReference type="ARBA" id="ARBA00022741"/>
    </source>
</evidence>
<dbReference type="SUPFAM" id="SSF52540">
    <property type="entry name" value="P-loop containing nucleoside triphosphate hydrolases"/>
    <property type="match status" value="1"/>
</dbReference>
<dbReference type="SUPFAM" id="SSF90123">
    <property type="entry name" value="ABC transporter transmembrane region"/>
    <property type="match status" value="1"/>
</dbReference>
<keyword evidence="7 9" id="KW-1133">Transmembrane helix</keyword>
<comment type="subcellular location">
    <subcellularLocation>
        <location evidence="1">Cell membrane</location>
        <topology evidence="1">Multi-pass membrane protein</topology>
    </subcellularLocation>
</comment>
<accession>A0A845QCG6</accession>
<evidence type="ECO:0000256" key="1">
    <source>
        <dbReference type="ARBA" id="ARBA00004651"/>
    </source>
</evidence>
<proteinExistence type="inferred from homology"/>
<dbReference type="PANTHER" id="PTHR43394">
    <property type="entry name" value="ATP-DEPENDENT PERMEASE MDL1, MITOCHONDRIAL"/>
    <property type="match status" value="1"/>
</dbReference>
<dbReference type="GO" id="GO:0005524">
    <property type="term" value="F:ATP binding"/>
    <property type="evidence" value="ECO:0007669"/>
    <property type="project" value="UniProtKB-KW"/>
</dbReference>
<feature type="transmembrane region" description="Helical" evidence="9">
    <location>
        <begin position="261"/>
        <end position="283"/>
    </location>
</feature>
<keyword evidence="13" id="KW-1185">Reference proteome</keyword>
<dbReference type="OrthoDB" id="9804259at2"/>
<dbReference type="GO" id="GO:0016887">
    <property type="term" value="F:ATP hydrolysis activity"/>
    <property type="evidence" value="ECO:0007669"/>
    <property type="project" value="InterPro"/>
</dbReference>
<dbReference type="PROSITE" id="PS50929">
    <property type="entry name" value="ABC_TM1F"/>
    <property type="match status" value="1"/>
</dbReference>
<evidence type="ECO:0000259" key="11">
    <source>
        <dbReference type="PROSITE" id="PS50929"/>
    </source>
</evidence>
<dbReference type="PANTHER" id="PTHR43394:SF1">
    <property type="entry name" value="ATP-BINDING CASSETTE SUB-FAMILY B MEMBER 10, MITOCHONDRIAL"/>
    <property type="match status" value="1"/>
</dbReference>
<evidence type="ECO:0000256" key="9">
    <source>
        <dbReference type="SAM" id="Phobius"/>
    </source>
</evidence>
<evidence type="ECO:0000259" key="10">
    <source>
        <dbReference type="PROSITE" id="PS50893"/>
    </source>
</evidence>
<dbReference type="Gene3D" id="3.40.50.300">
    <property type="entry name" value="P-loop containing nucleotide triphosphate hydrolases"/>
    <property type="match status" value="1"/>
</dbReference>
<dbReference type="PROSITE" id="PS00211">
    <property type="entry name" value="ABC_TRANSPORTER_1"/>
    <property type="match status" value="1"/>
</dbReference>
<dbReference type="AlphaFoldDB" id="A0A845QCG6"/>
<dbReference type="FunFam" id="3.40.50.300:FF:000287">
    <property type="entry name" value="Multidrug ABC transporter ATP-binding protein"/>
    <property type="match status" value="1"/>
</dbReference>
<evidence type="ECO:0000256" key="3">
    <source>
        <dbReference type="ARBA" id="ARBA00022448"/>
    </source>
</evidence>
<reference evidence="12 13" key="1">
    <citation type="journal article" date="2016" name="Int. J. Syst. Evol. Microbiol.">
        <title>Pyruvatibacter mobilis gen. nov., sp. nov., a marine bacterium from the culture broth of Picochlorum sp. 122.</title>
        <authorList>
            <person name="Wang G."/>
            <person name="Tang M."/>
            <person name="Wu H."/>
            <person name="Dai S."/>
            <person name="Li T."/>
            <person name="Chen C."/>
            <person name="He H."/>
            <person name="Fan J."/>
            <person name="Xiang W."/>
            <person name="Li X."/>
        </authorList>
    </citation>
    <scope>NUCLEOTIDE SEQUENCE [LARGE SCALE GENOMIC DNA]</scope>
    <source>
        <strain evidence="12 13">GYP-11</strain>
    </source>
</reference>
<keyword evidence="8 9" id="KW-0472">Membrane</keyword>
<dbReference type="GO" id="GO:0005886">
    <property type="term" value="C:plasma membrane"/>
    <property type="evidence" value="ECO:0007669"/>
    <property type="project" value="UniProtKB-SubCell"/>
</dbReference>
<dbReference type="GeneID" id="300655495"/>
<feature type="transmembrane region" description="Helical" evidence="9">
    <location>
        <begin position="150"/>
        <end position="168"/>
    </location>
</feature>
<dbReference type="GO" id="GO:0015421">
    <property type="term" value="F:ABC-type oligopeptide transporter activity"/>
    <property type="evidence" value="ECO:0007669"/>
    <property type="project" value="TreeGrafter"/>
</dbReference>
<feature type="domain" description="ABC transporter" evidence="10">
    <location>
        <begin position="353"/>
        <end position="588"/>
    </location>
</feature>
<keyword evidence="6 12" id="KW-0067">ATP-binding</keyword>